<dbReference type="PROSITE" id="PS01180">
    <property type="entry name" value="CUB"/>
    <property type="match status" value="1"/>
</dbReference>
<evidence type="ECO:0000313" key="5">
    <source>
        <dbReference type="EMBL" id="KAK8744930.1"/>
    </source>
</evidence>
<feature type="compositionally biased region" description="Basic and acidic residues" evidence="3">
    <location>
        <begin position="496"/>
        <end position="519"/>
    </location>
</feature>
<dbReference type="CDD" id="cd00041">
    <property type="entry name" value="CUB"/>
    <property type="match status" value="1"/>
</dbReference>
<evidence type="ECO:0000256" key="1">
    <source>
        <dbReference type="ARBA" id="ARBA00023157"/>
    </source>
</evidence>
<feature type="region of interest" description="Disordered" evidence="3">
    <location>
        <begin position="474"/>
        <end position="520"/>
    </location>
</feature>
<organism evidence="5 6">
    <name type="scientific">Cherax quadricarinatus</name>
    <name type="common">Australian red claw crayfish</name>
    <dbReference type="NCBI Taxonomy" id="27406"/>
    <lineage>
        <taxon>Eukaryota</taxon>
        <taxon>Metazoa</taxon>
        <taxon>Ecdysozoa</taxon>
        <taxon>Arthropoda</taxon>
        <taxon>Crustacea</taxon>
        <taxon>Multicrustacea</taxon>
        <taxon>Malacostraca</taxon>
        <taxon>Eumalacostraca</taxon>
        <taxon>Eucarida</taxon>
        <taxon>Decapoda</taxon>
        <taxon>Pleocyemata</taxon>
        <taxon>Astacidea</taxon>
        <taxon>Parastacoidea</taxon>
        <taxon>Parastacidae</taxon>
        <taxon>Cherax</taxon>
    </lineage>
</organism>
<dbReference type="GO" id="GO:0004252">
    <property type="term" value="F:serine-type endopeptidase activity"/>
    <property type="evidence" value="ECO:0007669"/>
    <property type="project" value="TreeGrafter"/>
</dbReference>
<feature type="non-terminal residue" evidence="5">
    <location>
        <position position="1"/>
    </location>
</feature>
<keyword evidence="1" id="KW-1015">Disulfide bond</keyword>
<dbReference type="GO" id="GO:0005615">
    <property type="term" value="C:extracellular space"/>
    <property type="evidence" value="ECO:0007669"/>
    <property type="project" value="TreeGrafter"/>
</dbReference>
<comment type="caution">
    <text evidence="5">The sequence shown here is derived from an EMBL/GenBank/DDBJ whole genome shotgun (WGS) entry which is preliminary data.</text>
</comment>
<dbReference type="Proteomes" id="UP001445076">
    <property type="component" value="Unassembled WGS sequence"/>
</dbReference>
<evidence type="ECO:0000256" key="3">
    <source>
        <dbReference type="SAM" id="MobiDB-lite"/>
    </source>
</evidence>
<dbReference type="SMART" id="SM00042">
    <property type="entry name" value="CUB"/>
    <property type="match status" value="1"/>
</dbReference>
<sequence>EYSSGCVGDYLQVGRQERLCGQRNSGEIRKYHFTTPLLDLYFHSNASGSSRGFSIEVTQVTCGHFRPTYPIYPRYPTYRPHYHHHRYNYNSRRPGFFRPTRPILKPKLNPFSKFNPFSRRRYSGHYTSLPLSSNNAPSYGTSVPSGRTPAASYKDPTTSYGAPVTNYRAPATSYGAPVTNYRAPATSYGAPATSYGAPATSYGAPVISYGAPATSYGAPATSYGTPAASYDISIGYISPSTTYTTFSPGYLPPIPDYTTHNPFIPFFPTTPYPITTPFPTIPSTVSTSSTTSSPTQPTVTPVFFSRPILKPAPEILLPQAFNISNTRATTNPDVERIKPTFRQRDPKVIQMHDGREEDASCRQDFNSTKFTIQSPGYPGPYYTNMRCIYTIIRYGVDVCGVEFLTDQFDVEETAGCSEASLVLAGRTYCGTIPPGSHSVVPFPREGPIIMMFVTGRFHTGAGFSLRGRQIPCSERSPMVTSEDNKSGSRVMSHQNPKREIKEEEKEAAPLRSSEGHQEAEWVDGWTEEDTWANVGKISLLPEHYG</sequence>
<evidence type="ECO:0000313" key="6">
    <source>
        <dbReference type="Proteomes" id="UP001445076"/>
    </source>
</evidence>
<reference evidence="5 6" key="1">
    <citation type="journal article" date="2024" name="BMC Genomics">
        <title>Genome assembly of redclaw crayfish (Cherax quadricarinatus) provides insights into its immune adaptation and hypoxia tolerance.</title>
        <authorList>
            <person name="Liu Z."/>
            <person name="Zheng J."/>
            <person name="Li H."/>
            <person name="Fang K."/>
            <person name="Wang S."/>
            <person name="He J."/>
            <person name="Zhou D."/>
            <person name="Weng S."/>
            <person name="Chi M."/>
            <person name="Gu Z."/>
            <person name="He J."/>
            <person name="Li F."/>
            <person name="Wang M."/>
        </authorList>
    </citation>
    <scope>NUCLEOTIDE SEQUENCE [LARGE SCALE GENOMIC DNA]</scope>
    <source>
        <strain evidence="5">ZL_2023a</strain>
    </source>
</reference>
<feature type="region of interest" description="Disordered" evidence="3">
    <location>
        <begin position="137"/>
        <end position="157"/>
    </location>
</feature>
<dbReference type="Pfam" id="PF00431">
    <property type="entry name" value="CUB"/>
    <property type="match status" value="1"/>
</dbReference>
<gene>
    <name evidence="5" type="ORF">OTU49_000697</name>
</gene>
<dbReference type="PANTHER" id="PTHR24255">
    <property type="entry name" value="COMPLEMENT COMPONENT 1, S SUBCOMPONENT-RELATED"/>
    <property type="match status" value="1"/>
</dbReference>
<keyword evidence="6" id="KW-1185">Reference proteome</keyword>
<feature type="domain" description="CUB" evidence="4">
    <location>
        <begin position="361"/>
        <end position="470"/>
    </location>
</feature>
<dbReference type="Gene3D" id="2.60.120.290">
    <property type="entry name" value="Spermadhesin, CUB domain"/>
    <property type="match status" value="1"/>
</dbReference>
<dbReference type="InterPro" id="IPR035914">
    <property type="entry name" value="Sperma_CUB_dom_sf"/>
</dbReference>
<name>A0AAW0XK39_CHEQU</name>
<evidence type="ECO:0000259" key="4">
    <source>
        <dbReference type="PROSITE" id="PS01180"/>
    </source>
</evidence>
<dbReference type="AlphaFoldDB" id="A0AAW0XK39"/>
<accession>A0AAW0XK39</accession>
<dbReference type="PANTHER" id="PTHR24255:SF31">
    <property type="entry name" value="CUBILIN-LIKE PROTEIN"/>
    <property type="match status" value="1"/>
</dbReference>
<evidence type="ECO:0000256" key="2">
    <source>
        <dbReference type="PROSITE-ProRule" id="PRU00059"/>
    </source>
</evidence>
<dbReference type="InterPro" id="IPR000859">
    <property type="entry name" value="CUB_dom"/>
</dbReference>
<comment type="caution">
    <text evidence="2">Lacks conserved residue(s) required for the propagation of feature annotation.</text>
</comment>
<dbReference type="SUPFAM" id="SSF49854">
    <property type="entry name" value="Spermadhesin, CUB domain"/>
    <property type="match status" value="1"/>
</dbReference>
<dbReference type="EMBL" id="JARKIK010000021">
    <property type="protein sequence ID" value="KAK8744930.1"/>
    <property type="molecule type" value="Genomic_DNA"/>
</dbReference>
<protein>
    <recommendedName>
        <fullName evidence="4">CUB domain-containing protein</fullName>
    </recommendedName>
</protein>
<proteinExistence type="predicted"/>